<accession>A0ABZ1NGW1</accession>
<dbReference type="RefSeq" id="WP_405151229.1">
    <property type="nucleotide sequence ID" value="NZ_CP109527.1"/>
</dbReference>
<feature type="chain" id="PRO_5047471507" description="Polyhydroxybutyrate depolymerase" evidence="3">
    <location>
        <begin position="32"/>
        <end position="350"/>
    </location>
</feature>
<dbReference type="SUPFAM" id="SSF53474">
    <property type="entry name" value="alpha/beta-Hydrolases"/>
    <property type="match status" value="2"/>
</dbReference>
<dbReference type="InterPro" id="IPR010126">
    <property type="entry name" value="Esterase_phb"/>
</dbReference>
<keyword evidence="5" id="KW-1185">Reference proteome</keyword>
<dbReference type="Gene3D" id="3.40.50.1820">
    <property type="entry name" value="alpha/beta hydrolase"/>
    <property type="match status" value="1"/>
</dbReference>
<dbReference type="Pfam" id="PF10503">
    <property type="entry name" value="Esterase_PHB"/>
    <property type="match status" value="1"/>
</dbReference>
<reference evidence="4 5" key="1">
    <citation type="submission" date="2022-10" db="EMBL/GenBank/DDBJ databases">
        <title>The complete genomes of actinobacterial strains from the NBC collection.</title>
        <authorList>
            <person name="Joergensen T.S."/>
            <person name="Alvarez Arevalo M."/>
            <person name="Sterndorff E.B."/>
            <person name="Faurdal D."/>
            <person name="Vuksanovic O."/>
            <person name="Mourched A.-S."/>
            <person name="Charusanti P."/>
            <person name="Shaw S."/>
            <person name="Blin K."/>
            <person name="Weber T."/>
        </authorList>
    </citation>
    <scope>NUCLEOTIDE SEQUENCE [LARGE SCALE GENOMIC DNA]</scope>
    <source>
        <strain evidence="4 5">NBC_01413</strain>
    </source>
</reference>
<dbReference type="Proteomes" id="UP001621418">
    <property type="component" value="Chromosome"/>
</dbReference>
<organism evidence="4 5">
    <name type="scientific">Nocardia salmonicida</name>
    <dbReference type="NCBI Taxonomy" id="53431"/>
    <lineage>
        <taxon>Bacteria</taxon>
        <taxon>Bacillati</taxon>
        <taxon>Actinomycetota</taxon>
        <taxon>Actinomycetes</taxon>
        <taxon>Mycobacteriales</taxon>
        <taxon>Nocardiaceae</taxon>
        <taxon>Nocardia</taxon>
    </lineage>
</organism>
<evidence type="ECO:0000256" key="3">
    <source>
        <dbReference type="SAM" id="SignalP"/>
    </source>
</evidence>
<keyword evidence="2" id="KW-0378">Hydrolase</keyword>
<protein>
    <recommendedName>
        <fullName evidence="6">Polyhydroxybutyrate depolymerase</fullName>
    </recommendedName>
</protein>
<gene>
    <name evidence="4" type="ORF">OG308_16240</name>
</gene>
<evidence type="ECO:0008006" key="6">
    <source>
        <dbReference type="Google" id="ProtNLM"/>
    </source>
</evidence>
<evidence type="ECO:0000256" key="1">
    <source>
        <dbReference type="ARBA" id="ARBA00022729"/>
    </source>
</evidence>
<feature type="signal peptide" evidence="3">
    <location>
        <begin position="1"/>
        <end position="31"/>
    </location>
</feature>
<dbReference type="InterPro" id="IPR029058">
    <property type="entry name" value="AB_hydrolase_fold"/>
</dbReference>
<evidence type="ECO:0000256" key="2">
    <source>
        <dbReference type="ARBA" id="ARBA00022801"/>
    </source>
</evidence>
<evidence type="ECO:0000313" key="4">
    <source>
        <dbReference type="EMBL" id="WTY39265.1"/>
    </source>
</evidence>
<evidence type="ECO:0000313" key="5">
    <source>
        <dbReference type="Proteomes" id="UP001621418"/>
    </source>
</evidence>
<dbReference type="PANTHER" id="PTHR43037:SF1">
    <property type="entry name" value="BLL1128 PROTEIN"/>
    <property type="match status" value="1"/>
</dbReference>
<dbReference type="EMBL" id="CP109527">
    <property type="protein sequence ID" value="WTY39265.1"/>
    <property type="molecule type" value="Genomic_DNA"/>
</dbReference>
<name>A0ABZ1NGW1_9NOCA</name>
<proteinExistence type="predicted"/>
<sequence>MPLRNYRSRHRTRNLLALIGLLIATGAPATAEPSGAYRTDSGSYDSGGLTYTYQAFVPADLPEHPALLVMIHGCKTTAEEQRQANLLDPIAQRAGFVVLYVDGSALNELQQRCWTGLLAPGNESRSSGDAAAIAGMTRLTADRYSVDSRRIYALGMSSGAFETALLGAYFPDLFAAIGLHSGAAFAHGALGCMGTHLPTSTPEQLAGQAFSAQGERRRVLPVIAFHGDADPVVPHRCGQEAVEQWRLTNNMVLAAQGVPNEIAAAPSDIAERLPETADAHPFTLRTWELPGSACPALRFATVHGAGHDWSGGSPEPASARFTDPRGPNASELAWEFFSRIERTDSGYDCR</sequence>
<keyword evidence="1 3" id="KW-0732">Signal</keyword>
<dbReference type="PANTHER" id="PTHR43037">
    <property type="entry name" value="UNNAMED PRODUCT-RELATED"/>
    <property type="match status" value="1"/>
</dbReference>
<dbReference type="InterPro" id="IPR050955">
    <property type="entry name" value="Plant_Biomass_Hydrol_Est"/>
</dbReference>